<feature type="domain" description="Glutamate/phenylalanine/leucine/valine/L-tryptophan dehydrogenase C-terminal" evidence="10">
    <location>
        <begin position="204"/>
        <end position="446"/>
    </location>
</feature>
<dbReference type="GO" id="GO:0004354">
    <property type="term" value="F:glutamate dehydrogenase (NADP+) activity"/>
    <property type="evidence" value="ECO:0007669"/>
    <property type="project" value="TreeGrafter"/>
</dbReference>
<dbReference type="InterPro" id="IPR036291">
    <property type="entry name" value="NAD(P)-bd_dom_sf"/>
</dbReference>
<evidence type="ECO:0000256" key="4">
    <source>
        <dbReference type="ARBA" id="ARBA00023002"/>
    </source>
</evidence>
<keyword evidence="4 5" id="KW-0560">Oxidoreductase</keyword>
<evidence type="ECO:0000256" key="2">
    <source>
        <dbReference type="ARBA" id="ARBA00011643"/>
    </source>
</evidence>
<evidence type="ECO:0000256" key="8">
    <source>
        <dbReference type="PIRSR" id="PIRSR000185-3"/>
    </source>
</evidence>
<dbReference type="SUPFAM" id="SSF51735">
    <property type="entry name" value="NAD(P)-binding Rossmann-fold domains"/>
    <property type="match status" value="1"/>
</dbReference>
<dbReference type="GO" id="GO:0005829">
    <property type="term" value="C:cytosol"/>
    <property type="evidence" value="ECO:0007669"/>
    <property type="project" value="TreeGrafter"/>
</dbReference>
<dbReference type="FunFam" id="3.40.50.10860:FF:000002">
    <property type="entry name" value="Glutamate dehydrogenase"/>
    <property type="match status" value="1"/>
</dbReference>
<name>A0AB74TUR9_9LACT</name>
<dbReference type="Gene3D" id="3.40.50.720">
    <property type="entry name" value="NAD(P)-binding Rossmann-like Domain"/>
    <property type="match status" value="1"/>
</dbReference>
<evidence type="ECO:0000256" key="3">
    <source>
        <dbReference type="ARBA" id="ARBA00012896"/>
    </source>
</evidence>
<dbReference type="AlphaFoldDB" id="A0AB74TUR9"/>
<dbReference type="PANTHER" id="PTHR43571">
    <property type="entry name" value="NADP-SPECIFIC GLUTAMATE DEHYDROGENASE 1-RELATED"/>
    <property type="match status" value="1"/>
</dbReference>
<dbReference type="FunFam" id="3.40.50.720:FF:000030">
    <property type="entry name" value="Glutamate dehydrogenase"/>
    <property type="match status" value="1"/>
</dbReference>
<dbReference type="PROSITE" id="PS00074">
    <property type="entry name" value="GLFV_DEHYDROGENASE"/>
    <property type="match status" value="1"/>
</dbReference>
<feature type="binding site" evidence="7">
    <location>
        <position position="113"/>
    </location>
    <ligand>
        <name>substrate</name>
    </ligand>
</feature>
<evidence type="ECO:0000256" key="9">
    <source>
        <dbReference type="RuleBase" id="RU004417"/>
    </source>
</evidence>
<dbReference type="PANTHER" id="PTHR43571:SF1">
    <property type="entry name" value="NADP-SPECIFIC GLUTAMATE DEHYDROGENASE 1-RELATED"/>
    <property type="match status" value="1"/>
</dbReference>
<dbReference type="SMART" id="SM00839">
    <property type="entry name" value="ELFV_dehydrog"/>
    <property type="match status" value="1"/>
</dbReference>
<dbReference type="Gene3D" id="3.40.50.10860">
    <property type="entry name" value="Leucine Dehydrogenase, chain A, domain 1"/>
    <property type="match status" value="1"/>
</dbReference>
<dbReference type="Gene3D" id="1.10.285.10">
    <property type="entry name" value="Glutamate Dehydrogenase, chain A, domain 3"/>
    <property type="match status" value="2"/>
</dbReference>
<dbReference type="Pfam" id="PF02812">
    <property type="entry name" value="ELFV_dehydrog_N"/>
    <property type="match status" value="1"/>
</dbReference>
<feature type="active site" description="Proton donor" evidence="6">
    <location>
        <position position="128"/>
    </location>
</feature>
<feature type="binding site" evidence="7">
    <location>
        <position position="211"/>
    </location>
    <ligand>
        <name>NAD(+)</name>
        <dbReference type="ChEBI" id="CHEBI:57540"/>
    </ligand>
</feature>
<evidence type="ECO:0000256" key="6">
    <source>
        <dbReference type="PIRSR" id="PIRSR000185-1"/>
    </source>
</evidence>
<dbReference type="NCBIfam" id="NF006929">
    <property type="entry name" value="PRK09414.1"/>
    <property type="match status" value="1"/>
</dbReference>
<dbReference type="RefSeq" id="WP_347301026.1">
    <property type="nucleotide sequence ID" value="NZ_CP142433.1"/>
</dbReference>
<evidence type="ECO:0000313" key="11">
    <source>
        <dbReference type="EMBL" id="XBC46912.1"/>
    </source>
</evidence>
<dbReference type="InterPro" id="IPR050724">
    <property type="entry name" value="Glu_Leu_Phe_Val_DH"/>
</dbReference>
<dbReference type="PRINTS" id="PR00082">
    <property type="entry name" value="GLFDHDRGNASE"/>
</dbReference>
<evidence type="ECO:0000256" key="7">
    <source>
        <dbReference type="PIRSR" id="PIRSR000185-2"/>
    </source>
</evidence>
<dbReference type="InterPro" id="IPR046346">
    <property type="entry name" value="Aminoacid_DH-like_N_sf"/>
</dbReference>
<keyword evidence="7" id="KW-0520">NAD</keyword>
<dbReference type="SUPFAM" id="SSF53223">
    <property type="entry name" value="Aminoacid dehydrogenase-like, N-terminal domain"/>
    <property type="match status" value="1"/>
</dbReference>
<evidence type="ECO:0000256" key="5">
    <source>
        <dbReference type="PIRNR" id="PIRNR000185"/>
    </source>
</evidence>
<dbReference type="PIRSF" id="PIRSF000185">
    <property type="entry name" value="Glu_DH"/>
    <property type="match status" value="1"/>
</dbReference>
<sequence length="448" mass="49213">MSSKEYIEVILENAEKVHPEMPEYRQALEEFLPTIEPYIDEHPELKAHNVLGLIAEPERIIKFRIPWQDDEGNWRVNMGIRVQFNSAIGPYKGGLRFDPSVTESVVRFLGFEQIFKNGLTGLPIGGGKGGANFDPKGKSDGEIMRFCQSFMTEMQRYLGPDLDVPAGDIGVHAREIGYLYGQYKRINHNNPGVITGKPVTLNGICGRAEATGHGAAYFVANYLQDHDDSFEGKRVVISGTGAVGSRALEKVTELGGKVVAISDITGYLTTEAGVDIDKILTMVDDSSYSLKEFAQECDHGEFYEEESVWDAALNYDIAMPCATQNEINKTRAKNMVDCGISLIAEGANMPVDIEGIATFKEAGVIHLPGKAVNAGGVAVSALEMAQNAQRVKWSYEQTDQELQAIMQEIYEKCRDTSQHYLGKEDFIAGANIAGFDTVIKAMYAQGLA</sequence>
<comment type="similarity">
    <text evidence="1 5 9">Belongs to the Glu/Leu/Phe/Val dehydrogenases family.</text>
</comment>
<dbReference type="InterPro" id="IPR006095">
    <property type="entry name" value="Glu/Leu/Phe/Val/Trp_DH"/>
</dbReference>
<feature type="binding site" evidence="7">
    <location>
        <position position="92"/>
    </location>
    <ligand>
        <name>substrate</name>
    </ligand>
</feature>
<reference evidence="11" key="1">
    <citation type="submission" date="2023-12" db="EMBL/GenBank/DDBJ databases">
        <title>Dolosigranulum savutii sp. nov. isolated from human upper respiratory samples collected in Botswana.</title>
        <authorList>
            <person name="Kelly M.S."/>
        </authorList>
    </citation>
    <scope>NUCLEOTIDE SEQUENCE</scope>
    <source>
        <strain evidence="12">MSK294</strain>
        <strain evidence="11">MSK433</strain>
    </source>
</reference>
<protein>
    <recommendedName>
        <fullName evidence="3 5">Glutamate dehydrogenase</fullName>
    </recommendedName>
</protein>
<dbReference type="InterPro" id="IPR014362">
    <property type="entry name" value="Glu_DH"/>
</dbReference>
<feature type="binding site" evidence="7">
    <location>
        <position position="167"/>
    </location>
    <ligand>
        <name>substrate</name>
    </ligand>
</feature>
<evidence type="ECO:0000256" key="1">
    <source>
        <dbReference type="ARBA" id="ARBA00006382"/>
    </source>
</evidence>
<accession>A0AB74TUR9</accession>
<dbReference type="EMBL" id="CP142435">
    <property type="protein sequence ID" value="XBC50534.1"/>
    <property type="molecule type" value="Genomic_DNA"/>
</dbReference>
<dbReference type="KEGG" id="dst:VUQ06_02520"/>
<dbReference type="FunFam" id="1.10.285.10:FF:000001">
    <property type="entry name" value="Glutamate dehydrogenase"/>
    <property type="match status" value="1"/>
</dbReference>
<feature type="site" description="Important for catalysis" evidence="8">
    <location>
        <position position="168"/>
    </location>
</feature>
<dbReference type="InterPro" id="IPR033524">
    <property type="entry name" value="Glu/Leu/Phe/Val_DH_AS"/>
</dbReference>
<feature type="binding site" evidence="7">
    <location>
        <position position="116"/>
    </location>
    <ligand>
        <name>substrate</name>
    </ligand>
</feature>
<comment type="subunit">
    <text evidence="2">Homohexamer.</text>
</comment>
<evidence type="ECO:0000313" key="12">
    <source>
        <dbReference type="EMBL" id="XBC50534.1"/>
    </source>
</evidence>
<keyword evidence="7" id="KW-0547">Nucleotide-binding</keyword>
<organism evidence="11">
    <name type="scientific">Dolosigranulum savutiense</name>
    <dbReference type="NCBI Taxonomy" id="3110288"/>
    <lineage>
        <taxon>Bacteria</taxon>
        <taxon>Bacillati</taxon>
        <taxon>Bacillota</taxon>
        <taxon>Bacilli</taxon>
        <taxon>Lactobacillales</taxon>
        <taxon>Carnobacteriaceae</taxon>
        <taxon>Dolosigranulum</taxon>
    </lineage>
</organism>
<dbReference type="Pfam" id="PF00208">
    <property type="entry name" value="ELFV_dehydrog"/>
    <property type="match status" value="1"/>
</dbReference>
<feature type="binding site" evidence="7">
    <location>
        <position position="380"/>
    </location>
    <ligand>
        <name>substrate</name>
    </ligand>
</feature>
<proteinExistence type="inferred from homology"/>
<dbReference type="InterPro" id="IPR006096">
    <property type="entry name" value="Glu/Leu/Phe/Val/Trp_DH_C"/>
</dbReference>
<dbReference type="InterPro" id="IPR006097">
    <property type="entry name" value="Glu/Leu/Phe/Val/Trp_DH_dimer"/>
</dbReference>
<gene>
    <name evidence="11" type="primary">gdhA</name>
    <name evidence="12" type="ORF">VUQ06_02520</name>
    <name evidence="11" type="ORF">VUQ08_03705</name>
</gene>
<evidence type="ECO:0000259" key="10">
    <source>
        <dbReference type="SMART" id="SM00839"/>
    </source>
</evidence>
<dbReference type="GO" id="GO:0006537">
    <property type="term" value="P:glutamate biosynthetic process"/>
    <property type="evidence" value="ECO:0007669"/>
    <property type="project" value="UniProtKB-ARBA"/>
</dbReference>
<dbReference type="GO" id="GO:0000166">
    <property type="term" value="F:nucleotide binding"/>
    <property type="evidence" value="ECO:0007669"/>
    <property type="project" value="UniProtKB-KW"/>
</dbReference>
<dbReference type="EMBL" id="CP142433">
    <property type="protein sequence ID" value="XBC46912.1"/>
    <property type="molecule type" value="Genomic_DNA"/>
</dbReference>